<organism evidence="1 2">
    <name type="scientific">Sinomonas atrocyanea</name>
    <dbReference type="NCBI Taxonomy" id="37927"/>
    <lineage>
        <taxon>Bacteria</taxon>
        <taxon>Bacillati</taxon>
        <taxon>Actinomycetota</taxon>
        <taxon>Actinomycetes</taxon>
        <taxon>Micrococcales</taxon>
        <taxon>Micrococcaceae</taxon>
        <taxon>Sinomonas</taxon>
    </lineage>
</organism>
<evidence type="ECO:0000313" key="2">
    <source>
        <dbReference type="Proteomes" id="UP000070134"/>
    </source>
</evidence>
<protein>
    <submittedName>
        <fullName evidence="1">Uncharacterized protein</fullName>
    </submittedName>
</protein>
<dbReference type="Proteomes" id="UP000070134">
    <property type="component" value="Chromosome"/>
</dbReference>
<sequence length="79" mass="8260">MGRTSESGGGDGPRTTGLEELGALVLRVWREPAPGGGLRLRIFASEGPSDPVEATTAASVEAAIEVVRDWLSRREAGAR</sequence>
<proteinExistence type="predicted"/>
<dbReference type="STRING" id="37927.SA2016_0999"/>
<keyword evidence="2" id="KW-1185">Reference proteome</keyword>
<dbReference type="AlphaFoldDB" id="A0A126ZYP3"/>
<gene>
    <name evidence="1" type="ORF">SA2016_0999</name>
</gene>
<dbReference type="KEGG" id="satk:SA2016_0999"/>
<name>A0A126ZYP3_9MICC</name>
<reference evidence="1 2" key="1">
    <citation type="submission" date="2016-02" db="EMBL/GenBank/DDBJ databases">
        <title>Complete genome of Sinomonas atrocyanea KCTC 3377.</title>
        <authorList>
            <person name="Kim K.M."/>
        </authorList>
    </citation>
    <scope>NUCLEOTIDE SEQUENCE [LARGE SCALE GENOMIC DNA]</scope>
    <source>
        <strain evidence="1 2">KCTC 3377</strain>
    </source>
</reference>
<accession>A0A126ZYP3</accession>
<evidence type="ECO:0000313" key="1">
    <source>
        <dbReference type="EMBL" id="AMM31684.1"/>
    </source>
</evidence>
<dbReference type="EMBL" id="CP014518">
    <property type="protein sequence ID" value="AMM31684.1"/>
    <property type="molecule type" value="Genomic_DNA"/>
</dbReference>